<accession>A0A5B8Y964</accession>
<protein>
    <submittedName>
        <fullName evidence="2">SRPBCC family protein</fullName>
    </submittedName>
</protein>
<evidence type="ECO:0000256" key="1">
    <source>
        <dbReference type="SAM" id="MobiDB-lite"/>
    </source>
</evidence>
<sequence length="288" mass="32785">MSERTHGRETPASNLRPRSRAHRRELEVQRDNLSSYSQRPEREGIDQIDNPAMLVGGGVLALWGIKHWRSMFGLLAAGVGSGLVYQGLKQNQLLDGHNLKQKLLNTGASQSTQVRATITIDKPVEEVYAKWKDLSNLSRCMRHVESVRRIDDKHWHWKARAPKTNITVEWDSEIIEEQENEMIVWRSVKGSEIHNEGMIEFKSRPNAEGTEIHAHIVYYPPAGKVGKTIANFLHGISDQIVKEDLRRFKRLLETGEVPTIEGQTSGRRESSRPALPPRQSSERPRPSL</sequence>
<dbReference type="PANTHER" id="PTHR33824">
    <property type="entry name" value="POLYKETIDE CYCLASE/DEHYDRASE AND LIPID TRANSPORT SUPERFAMILY PROTEIN"/>
    <property type="match status" value="1"/>
</dbReference>
<dbReference type="Gene3D" id="3.30.530.20">
    <property type="match status" value="1"/>
</dbReference>
<name>A0A4Y6PYI4_PERCE</name>
<accession>A0A4Y6PYI4</accession>
<keyword evidence="3" id="KW-1185">Reference proteome</keyword>
<dbReference type="InterPro" id="IPR023393">
    <property type="entry name" value="START-like_dom_sf"/>
</dbReference>
<dbReference type="SUPFAM" id="SSF55961">
    <property type="entry name" value="Bet v1-like"/>
    <property type="match status" value="1"/>
</dbReference>
<organism evidence="2 3">
    <name type="scientific">Persicimonas caeni</name>
    <dbReference type="NCBI Taxonomy" id="2292766"/>
    <lineage>
        <taxon>Bacteria</taxon>
        <taxon>Deltaproteobacteria</taxon>
        <taxon>Bradymonadales</taxon>
        <taxon>Bradymonadaceae</taxon>
        <taxon>Persicimonas</taxon>
    </lineage>
</organism>
<dbReference type="AlphaFoldDB" id="A0A4Y6PYI4"/>
<dbReference type="Pfam" id="PF10604">
    <property type="entry name" value="Polyketide_cyc2"/>
    <property type="match status" value="1"/>
</dbReference>
<dbReference type="InterPro" id="IPR047137">
    <property type="entry name" value="ORF3"/>
</dbReference>
<dbReference type="RefSeq" id="WP_141199774.1">
    <property type="nucleotide sequence ID" value="NZ_CP041186.1"/>
</dbReference>
<feature type="region of interest" description="Disordered" evidence="1">
    <location>
        <begin position="256"/>
        <end position="288"/>
    </location>
</feature>
<proteinExistence type="predicted"/>
<dbReference type="Proteomes" id="UP000315995">
    <property type="component" value="Chromosome"/>
</dbReference>
<evidence type="ECO:0000313" key="2">
    <source>
        <dbReference type="EMBL" id="QDG53313.1"/>
    </source>
</evidence>
<dbReference type="OrthoDB" id="9797595at2"/>
<reference evidence="2 3" key="1">
    <citation type="submission" date="2019-06" db="EMBL/GenBank/DDBJ databases">
        <title>Persicimonas caeni gen. nov., sp. nov., a predatory bacterium isolated from solar saltern.</title>
        <authorList>
            <person name="Wang S."/>
        </authorList>
    </citation>
    <scope>NUCLEOTIDE SEQUENCE [LARGE SCALE GENOMIC DNA]</scope>
    <source>
        <strain evidence="2 3">YN101</strain>
    </source>
</reference>
<evidence type="ECO:0000313" key="3">
    <source>
        <dbReference type="Proteomes" id="UP000315995"/>
    </source>
</evidence>
<dbReference type="InterPro" id="IPR019587">
    <property type="entry name" value="Polyketide_cyclase/dehydratase"/>
</dbReference>
<dbReference type="EMBL" id="CP041186">
    <property type="protein sequence ID" value="QDG53313.1"/>
    <property type="molecule type" value="Genomic_DNA"/>
</dbReference>
<feature type="region of interest" description="Disordered" evidence="1">
    <location>
        <begin position="1"/>
        <end position="44"/>
    </location>
</feature>
<dbReference type="CDD" id="cd07817">
    <property type="entry name" value="SRPBCC_8"/>
    <property type="match status" value="1"/>
</dbReference>
<gene>
    <name evidence="2" type="ORF">FIV42_21970</name>
</gene>
<dbReference type="PANTHER" id="PTHR33824:SF7">
    <property type="entry name" value="POLYKETIDE CYCLASE_DEHYDRASE AND LIPID TRANSPORT SUPERFAMILY PROTEIN"/>
    <property type="match status" value="1"/>
</dbReference>